<keyword evidence="3" id="KW-0677">Repeat</keyword>
<evidence type="ECO:0000256" key="7">
    <source>
        <dbReference type="ARBA" id="ARBA00023242"/>
    </source>
</evidence>
<feature type="compositionally biased region" description="Low complexity" evidence="8">
    <location>
        <begin position="28"/>
        <end position="40"/>
    </location>
</feature>
<evidence type="ECO:0000256" key="3">
    <source>
        <dbReference type="ARBA" id="ARBA00022737"/>
    </source>
</evidence>
<dbReference type="Proteomes" id="UP000077115">
    <property type="component" value="Unassembled WGS sequence"/>
</dbReference>
<keyword evidence="9" id="KW-0732">Signal</keyword>
<keyword evidence="4" id="KW-0863">Zinc-finger</keyword>
<dbReference type="AlphaFoldDB" id="A0A177WTA9"/>
<sequence length="187" mass="20916">MKFIDILFVLSAAATANAILVSDNGNGSVQASSTSSQVSSPTNGLDSSAPKRGRKQSMNQPGPSTSSQDQQQPVSQGESSNTVPNQVTGLSKKKQKVLNRMKKKLELLEKMERSMTQNYYDYVSIGLKKKRRLRQGKDVTTFKHSLEVEKQFKTRTEELGDEVDKIKEKLKKFMTKHGLEFQESNLD</sequence>
<reference evidence="10 11" key="2">
    <citation type="submission" date="2016-05" db="EMBL/GenBank/DDBJ databases">
        <title>Lineage-specific infection strategies underlie the spectrum of fungal disease in amphibians.</title>
        <authorList>
            <person name="Cuomo C.A."/>
            <person name="Farrer R.A."/>
            <person name="James T."/>
            <person name="Longcore J."/>
            <person name="Birren B."/>
        </authorList>
    </citation>
    <scope>NUCLEOTIDE SEQUENCE [LARGE SCALE GENOMIC DNA]</scope>
    <source>
        <strain evidence="10 11">JEL423</strain>
    </source>
</reference>
<evidence type="ECO:0000256" key="8">
    <source>
        <dbReference type="SAM" id="MobiDB-lite"/>
    </source>
</evidence>
<dbReference type="PANTHER" id="PTHR24391">
    <property type="entry name" value="HISTONE H4 TRANSCRIPTION FACTOR-RELATED"/>
    <property type="match status" value="1"/>
</dbReference>
<dbReference type="InterPro" id="IPR051574">
    <property type="entry name" value="ZnF_E-box_Homeobox"/>
</dbReference>
<keyword evidence="7" id="KW-0539">Nucleus</keyword>
<proteinExistence type="predicted"/>
<dbReference type="GO" id="GO:0006355">
    <property type="term" value="P:regulation of DNA-templated transcription"/>
    <property type="evidence" value="ECO:0007669"/>
    <property type="project" value="UniProtKB-ARBA"/>
</dbReference>
<evidence type="ECO:0000256" key="1">
    <source>
        <dbReference type="ARBA" id="ARBA00004123"/>
    </source>
</evidence>
<keyword evidence="2" id="KW-0479">Metal-binding</keyword>
<evidence type="ECO:0000256" key="4">
    <source>
        <dbReference type="ARBA" id="ARBA00022771"/>
    </source>
</evidence>
<evidence type="ECO:0000256" key="6">
    <source>
        <dbReference type="ARBA" id="ARBA00023125"/>
    </source>
</evidence>
<evidence type="ECO:0000256" key="5">
    <source>
        <dbReference type="ARBA" id="ARBA00022833"/>
    </source>
</evidence>
<evidence type="ECO:0000256" key="9">
    <source>
        <dbReference type="SAM" id="SignalP"/>
    </source>
</evidence>
<protein>
    <submittedName>
        <fullName evidence="10">Uncharacterized protein</fullName>
    </submittedName>
</protein>
<gene>
    <name evidence="10" type="ORF">BDEG_26726</name>
</gene>
<evidence type="ECO:0000313" key="10">
    <source>
        <dbReference type="EMBL" id="OAJ43359.1"/>
    </source>
</evidence>
<name>A0A177WTA9_BATDL</name>
<feature type="compositionally biased region" description="Polar residues" evidence="8">
    <location>
        <begin position="56"/>
        <end position="89"/>
    </location>
</feature>
<dbReference type="VEuPathDB" id="FungiDB:BDEG_26726"/>
<organism evidence="10 11">
    <name type="scientific">Batrachochytrium dendrobatidis (strain JEL423)</name>
    <dbReference type="NCBI Taxonomy" id="403673"/>
    <lineage>
        <taxon>Eukaryota</taxon>
        <taxon>Fungi</taxon>
        <taxon>Fungi incertae sedis</taxon>
        <taxon>Chytridiomycota</taxon>
        <taxon>Chytridiomycota incertae sedis</taxon>
        <taxon>Chytridiomycetes</taxon>
        <taxon>Rhizophydiales</taxon>
        <taxon>Rhizophydiales incertae sedis</taxon>
        <taxon>Batrachochytrium</taxon>
    </lineage>
</organism>
<dbReference type="EMBL" id="DS022309">
    <property type="protein sequence ID" value="OAJ43359.1"/>
    <property type="molecule type" value="Genomic_DNA"/>
</dbReference>
<evidence type="ECO:0000256" key="2">
    <source>
        <dbReference type="ARBA" id="ARBA00022723"/>
    </source>
</evidence>
<accession>A0A177WTA9</accession>
<dbReference type="GO" id="GO:0003677">
    <property type="term" value="F:DNA binding"/>
    <property type="evidence" value="ECO:0007669"/>
    <property type="project" value="UniProtKB-KW"/>
</dbReference>
<keyword evidence="5" id="KW-0862">Zinc</keyword>
<keyword evidence="6" id="KW-0238">DNA-binding</keyword>
<dbReference type="PANTHER" id="PTHR24391:SF18">
    <property type="entry name" value="EG:115C2.6 PROTEIN"/>
    <property type="match status" value="1"/>
</dbReference>
<feature type="chain" id="PRO_5008077857" evidence="9">
    <location>
        <begin position="19"/>
        <end position="187"/>
    </location>
</feature>
<evidence type="ECO:0000313" key="11">
    <source>
        <dbReference type="Proteomes" id="UP000077115"/>
    </source>
</evidence>
<dbReference type="GO" id="GO:0005634">
    <property type="term" value="C:nucleus"/>
    <property type="evidence" value="ECO:0007669"/>
    <property type="project" value="UniProtKB-SubCell"/>
</dbReference>
<reference evidence="10 11" key="1">
    <citation type="submission" date="2006-10" db="EMBL/GenBank/DDBJ databases">
        <title>The Genome Sequence of Batrachochytrium dendrobatidis JEL423.</title>
        <authorList>
            <consortium name="The Broad Institute Genome Sequencing Platform"/>
            <person name="Birren B."/>
            <person name="Lander E."/>
            <person name="Galagan J."/>
            <person name="Cuomo C."/>
            <person name="Devon K."/>
            <person name="Jaffe D."/>
            <person name="Butler J."/>
            <person name="Alvarez P."/>
            <person name="Gnerre S."/>
            <person name="Grabherr M."/>
            <person name="Kleber M."/>
            <person name="Mauceli E."/>
            <person name="Brockman W."/>
            <person name="Young S."/>
            <person name="LaButti K."/>
            <person name="Sykes S."/>
            <person name="DeCaprio D."/>
            <person name="Crawford M."/>
            <person name="Koehrsen M."/>
            <person name="Engels R."/>
            <person name="Montgomery P."/>
            <person name="Pearson M."/>
            <person name="Howarth C."/>
            <person name="Larson L."/>
            <person name="White J."/>
            <person name="O'Leary S."/>
            <person name="Kodira C."/>
            <person name="Zeng Q."/>
            <person name="Yandava C."/>
            <person name="Alvarado L."/>
            <person name="Longcore J."/>
            <person name="James T."/>
        </authorList>
    </citation>
    <scope>NUCLEOTIDE SEQUENCE [LARGE SCALE GENOMIC DNA]</scope>
    <source>
        <strain evidence="10 11">JEL423</strain>
    </source>
</reference>
<comment type="subcellular location">
    <subcellularLocation>
        <location evidence="1">Nucleus</location>
    </subcellularLocation>
</comment>
<feature type="signal peptide" evidence="9">
    <location>
        <begin position="1"/>
        <end position="18"/>
    </location>
</feature>
<dbReference type="GO" id="GO:0008270">
    <property type="term" value="F:zinc ion binding"/>
    <property type="evidence" value="ECO:0007669"/>
    <property type="project" value="UniProtKB-KW"/>
</dbReference>
<feature type="region of interest" description="Disordered" evidence="8">
    <location>
        <begin position="26"/>
        <end position="95"/>
    </location>
</feature>